<dbReference type="Pfam" id="PF02417">
    <property type="entry name" value="Chromate_transp"/>
    <property type="match status" value="2"/>
</dbReference>
<feature type="transmembrane region" description="Helical" evidence="7">
    <location>
        <begin position="347"/>
        <end position="367"/>
    </location>
</feature>
<accession>A0A1Y2D3J4</accession>
<evidence type="ECO:0008006" key="10">
    <source>
        <dbReference type="Google" id="ProtNLM"/>
    </source>
</evidence>
<keyword evidence="4 7" id="KW-0812">Transmembrane</keyword>
<feature type="transmembrane region" description="Helical" evidence="7">
    <location>
        <begin position="267"/>
        <end position="286"/>
    </location>
</feature>
<organism evidence="8 9">
    <name type="scientific">Rhizoclosmatium globosum</name>
    <dbReference type="NCBI Taxonomy" id="329046"/>
    <lineage>
        <taxon>Eukaryota</taxon>
        <taxon>Fungi</taxon>
        <taxon>Fungi incertae sedis</taxon>
        <taxon>Chytridiomycota</taxon>
        <taxon>Chytridiomycota incertae sedis</taxon>
        <taxon>Chytridiomycetes</taxon>
        <taxon>Chytridiales</taxon>
        <taxon>Chytriomycetaceae</taxon>
        <taxon>Rhizoclosmatium</taxon>
    </lineage>
</organism>
<dbReference type="AlphaFoldDB" id="A0A1Y2D3J4"/>
<dbReference type="GO" id="GO:0015109">
    <property type="term" value="F:chromate transmembrane transporter activity"/>
    <property type="evidence" value="ECO:0007669"/>
    <property type="project" value="InterPro"/>
</dbReference>
<proteinExistence type="inferred from homology"/>
<dbReference type="PANTHER" id="PTHR33567:SF3">
    <property type="entry name" value="CHROMATE ION TRANSPORTER (EUROFUNG)"/>
    <property type="match status" value="1"/>
</dbReference>
<keyword evidence="3" id="KW-1003">Cell membrane</keyword>
<dbReference type="PIRSF" id="PIRSF004810">
    <property type="entry name" value="ChrA"/>
    <property type="match status" value="1"/>
</dbReference>
<feature type="transmembrane region" description="Helical" evidence="7">
    <location>
        <begin position="306"/>
        <end position="327"/>
    </location>
</feature>
<reference evidence="8 9" key="1">
    <citation type="submission" date="2016-07" db="EMBL/GenBank/DDBJ databases">
        <title>Pervasive Adenine N6-methylation of Active Genes in Fungi.</title>
        <authorList>
            <consortium name="DOE Joint Genome Institute"/>
            <person name="Mondo S.J."/>
            <person name="Dannebaum R.O."/>
            <person name="Kuo R.C."/>
            <person name="Labutti K."/>
            <person name="Haridas S."/>
            <person name="Kuo A."/>
            <person name="Salamov A."/>
            <person name="Ahrendt S.R."/>
            <person name="Lipzen A."/>
            <person name="Sullivan W."/>
            <person name="Andreopoulos W.B."/>
            <person name="Clum A."/>
            <person name="Lindquist E."/>
            <person name="Daum C."/>
            <person name="Ramamoorthy G.K."/>
            <person name="Gryganskyi A."/>
            <person name="Culley D."/>
            <person name="Magnuson J.K."/>
            <person name="James T.Y."/>
            <person name="O'Malley M.A."/>
            <person name="Stajich J.E."/>
            <person name="Spatafora J.W."/>
            <person name="Visel A."/>
            <person name="Grigoriev I.V."/>
        </authorList>
    </citation>
    <scope>NUCLEOTIDE SEQUENCE [LARGE SCALE GENOMIC DNA]</scope>
    <source>
        <strain evidence="8 9">JEL800</strain>
    </source>
</reference>
<evidence type="ECO:0000256" key="3">
    <source>
        <dbReference type="ARBA" id="ARBA00022475"/>
    </source>
</evidence>
<dbReference type="OrthoDB" id="2160638at2759"/>
<feature type="transmembrane region" description="Helical" evidence="7">
    <location>
        <begin position="379"/>
        <end position="398"/>
    </location>
</feature>
<feature type="transmembrane region" description="Helical" evidence="7">
    <location>
        <begin position="233"/>
        <end position="255"/>
    </location>
</feature>
<dbReference type="EMBL" id="MCGO01000001">
    <property type="protein sequence ID" value="ORY53868.1"/>
    <property type="molecule type" value="Genomic_DNA"/>
</dbReference>
<feature type="transmembrane region" description="Helical" evidence="7">
    <location>
        <begin position="405"/>
        <end position="422"/>
    </location>
</feature>
<dbReference type="GO" id="GO:0005886">
    <property type="term" value="C:plasma membrane"/>
    <property type="evidence" value="ECO:0007669"/>
    <property type="project" value="UniProtKB-SubCell"/>
</dbReference>
<gene>
    <name evidence="8" type="ORF">BCR33DRAFT_845086</name>
</gene>
<comment type="similarity">
    <text evidence="2">Belongs to the chromate ion transporter (CHR) (TC 2.A.51) family.</text>
</comment>
<keyword evidence="9" id="KW-1185">Reference proteome</keyword>
<name>A0A1Y2D3J4_9FUNG</name>
<evidence type="ECO:0000313" key="9">
    <source>
        <dbReference type="Proteomes" id="UP000193642"/>
    </source>
</evidence>
<keyword evidence="5 7" id="KW-1133">Transmembrane helix</keyword>
<dbReference type="PANTHER" id="PTHR33567">
    <property type="entry name" value="CHROMATE ION TRANSPORTER (EUROFUNG)"/>
    <property type="match status" value="1"/>
</dbReference>
<dbReference type="InterPro" id="IPR003370">
    <property type="entry name" value="Chromate_transpt"/>
</dbReference>
<dbReference type="InterPro" id="IPR014047">
    <property type="entry name" value="Chr_Tranpt_l_chain"/>
</dbReference>
<feature type="transmembrane region" description="Helical" evidence="7">
    <location>
        <begin position="80"/>
        <end position="105"/>
    </location>
</feature>
<feature type="transmembrane region" description="Helical" evidence="7">
    <location>
        <begin position="117"/>
        <end position="141"/>
    </location>
</feature>
<protein>
    <recommendedName>
        <fullName evidence="10">Chromate transporter</fullName>
    </recommendedName>
</protein>
<evidence type="ECO:0000256" key="2">
    <source>
        <dbReference type="ARBA" id="ARBA00005262"/>
    </source>
</evidence>
<dbReference type="STRING" id="329046.A0A1Y2D3J4"/>
<comment type="caution">
    <text evidence="8">The sequence shown here is derived from an EMBL/GenBank/DDBJ whole genome shotgun (WGS) entry which is preliminary data.</text>
</comment>
<feature type="transmembrane region" description="Helical" evidence="7">
    <location>
        <begin position="153"/>
        <end position="184"/>
    </location>
</feature>
<comment type="subcellular location">
    <subcellularLocation>
        <location evidence="1">Cell membrane</location>
        <topology evidence="1">Multi-pass membrane protein</topology>
    </subcellularLocation>
</comment>
<keyword evidence="6 7" id="KW-0472">Membrane</keyword>
<evidence type="ECO:0000256" key="1">
    <source>
        <dbReference type="ARBA" id="ARBA00004651"/>
    </source>
</evidence>
<feature type="transmembrane region" description="Helical" evidence="7">
    <location>
        <begin position="14"/>
        <end position="40"/>
    </location>
</feature>
<sequence>MAPTTLGQRVKEVIVYYSPLGCISFGGPQASIAILFDLFVIKKKWLSEEMFTELYAISNALPGPPSIQLGFTIALIRGGVIPAIVAFIVTCLPGAVVMGAIGYGVSQLGTTDALPTWVLYIERSLGAVSIALIAIAVKQLVSKLLVDKTTCTLAAVAAVVVINFTAVAWMIPFVMFCGGLITYIEAEAPKWIEKYKLKRAPPPETVTVEIQDEPEVPATPAPAEPETNDNRIYFSYTVKAGIILLVIFAGLLVFSAIVRSQNYNQPINLFTTFYFFLMGFALINIMPGPNYNFAAYCGALSFRESGWSATLGAFMAWIGIFLPGLLIKAGVLPIWRNYRELPVLRSIFKGLNSVAVGLIFAAIFILWNKAIALKDGKVASLGEYSGWTGVMIIAFLAMDTWKLQPWWAVGAGAIVGVLGWVMDGKP</sequence>
<evidence type="ECO:0000256" key="4">
    <source>
        <dbReference type="ARBA" id="ARBA00022692"/>
    </source>
</evidence>
<evidence type="ECO:0000256" key="6">
    <source>
        <dbReference type="ARBA" id="ARBA00023136"/>
    </source>
</evidence>
<evidence type="ECO:0000256" key="7">
    <source>
        <dbReference type="SAM" id="Phobius"/>
    </source>
</evidence>
<evidence type="ECO:0000256" key="5">
    <source>
        <dbReference type="ARBA" id="ARBA00022989"/>
    </source>
</evidence>
<evidence type="ECO:0000313" key="8">
    <source>
        <dbReference type="EMBL" id="ORY53868.1"/>
    </source>
</evidence>
<dbReference type="Proteomes" id="UP000193642">
    <property type="component" value="Unassembled WGS sequence"/>
</dbReference>